<dbReference type="PROSITE" id="PS51318">
    <property type="entry name" value="TAT"/>
    <property type="match status" value="1"/>
</dbReference>
<comment type="caution">
    <text evidence="3">The sequence shown here is derived from an EMBL/GenBank/DDBJ whole genome shotgun (WGS) entry which is preliminary data.</text>
</comment>
<proteinExistence type="predicted"/>
<name>A0A545T276_9PROT</name>
<dbReference type="PANTHER" id="PTHR43312:SF1">
    <property type="entry name" value="NADP-DEPENDENT OXIDOREDUCTASE DOMAIN-CONTAINING PROTEIN"/>
    <property type="match status" value="1"/>
</dbReference>
<dbReference type="PANTHER" id="PTHR43312">
    <property type="entry name" value="D-THREO-ALDOSE 1-DEHYDROGENASE"/>
    <property type="match status" value="1"/>
</dbReference>
<feature type="signal peptide" evidence="1">
    <location>
        <begin position="1"/>
        <end position="28"/>
    </location>
</feature>
<dbReference type="EMBL" id="VHSH01000014">
    <property type="protein sequence ID" value="TQV71303.1"/>
    <property type="molecule type" value="Genomic_DNA"/>
</dbReference>
<keyword evidence="1" id="KW-0732">Signal</keyword>
<evidence type="ECO:0000256" key="1">
    <source>
        <dbReference type="SAM" id="SignalP"/>
    </source>
</evidence>
<dbReference type="InterPro" id="IPR053135">
    <property type="entry name" value="AKR2_Oxidoreductase"/>
</dbReference>
<evidence type="ECO:0000313" key="4">
    <source>
        <dbReference type="Proteomes" id="UP000315252"/>
    </source>
</evidence>
<feature type="domain" description="NADP-dependent oxidoreductase" evidence="2">
    <location>
        <begin position="58"/>
        <end position="303"/>
    </location>
</feature>
<gene>
    <name evidence="3" type="ORF">FKG95_27090</name>
</gene>
<dbReference type="Gene3D" id="3.20.20.100">
    <property type="entry name" value="NADP-dependent oxidoreductase domain"/>
    <property type="match status" value="1"/>
</dbReference>
<feature type="chain" id="PRO_5022137941" evidence="1">
    <location>
        <begin position="29"/>
        <end position="316"/>
    </location>
</feature>
<accession>A0A545T276</accession>
<protein>
    <submittedName>
        <fullName evidence="3">Aldo/keto reductase</fullName>
    </submittedName>
</protein>
<dbReference type="InterPro" id="IPR006311">
    <property type="entry name" value="TAT_signal"/>
</dbReference>
<dbReference type="CDD" id="cd19095">
    <property type="entry name" value="AKR_PA4992-like"/>
    <property type="match status" value="1"/>
</dbReference>
<dbReference type="AlphaFoldDB" id="A0A545T276"/>
<evidence type="ECO:0000259" key="2">
    <source>
        <dbReference type="Pfam" id="PF00248"/>
    </source>
</evidence>
<keyword evidence="4" id="KW-1185">Reference proteome</keyword>
<dbReference type="Pfam" id="PF00248">
    <property type="entry name" value="Aldo_ket_red"/>
    <property type="match status" value="1"/>
</dbReference>
<organism evidence="3 4">
    <name type="scientific">Denitrobaculum tricleocarpae</name>
    <dbReference type="NCBI Taxonomy" id="2591009"/>
    <lineage>
        <taxon>Bacteria</taxon>
        <taxon>Pseudomonadati</taxon>
        <taxon>Pseudomonadota</taxon>
        <taxon>Alphaproteobacteria</taxon>
        <taxon>Rhodospirillales</taxon>
        <taxon>Rhodospirillaceae</taxon>
        <taxon>Denitrobaculum</taxon>
    </lineage>
</organism>
<evidence type="ECO:0000313" key="3">
    <source>
        <dbReference type="EMBL" id="TQV71303.1"/>
    </source>
</evidence>
<dbReference type="InterPro" id="IPR036812">
    <property type="entry name" value="NAD(P)_OxRdtase_dom_sf"/>
</dbReference>
<dbReference type="RefSeq" id="WP_142899596.1">
    <property type="nucleotide sequence ID" value="NZ_ML660065.1"/>
</dbReference>
<sequence length="316" mass="35139">MSGTTRTIRHSRRAVLAGATALAGQALASRILPAPALAANPGLLTRPIPASGEQIPQLGMGTWITFNVGADEALRAQRAEVLRTFFEAGGAMVDSSPMYGSAEEVVGDCLKRIGGRERLFSATKVWTVSKWLGVSQMEESEELWGENQFDLMQIHNLLDWEAHMETLTDWKANGRLRYTGITTSHGRRHEELAEIIVRQPFDFIQLTYNVRDREVEERLLPLAMDNGRAVIVNRPFRRGELPQQLEKHPLPGWAAEIGCTTWAQVLLKFVISHPAVTCAIPATSRVEHMRENMAACRGPLPDAALRKRMITDIEAL</sequence>
<dbReference type="InterPro" id="IPR023210">
    <property type="entry name" value="NADP_OxRdtase_dom"/>
</dbReference>
<dbReference type="SUPFAM" id="SSF51430">
    <property type="entry name" value="NAD(P)-linked oxidoreductase"/>
    <property type="match status" value="1"/>
</dbReference>
<reference evidence="3 4" key="1">
    <citation type="submission" date="2019-06" db="EMBL/GenBank/DDBJ databases">
        <title>Whole genome sequence for Rhodospirillaceae sp. R148.</title>
        <authorList>
            <person name="Wang G."/>
        </authorList>
    </citation>
    <scope>NUCLEOTIDE SEQUENCE [LARGE SCALE GENOMIC DNA]</scope>
    <source>
        <strain evidence="3 4">R148</strain>
    </source>
</reference>
<dbReference type="OrthoDB" id="9783572at2"/>
<dbReference type="Proteomes" id="UP000315252">
    <property type="component" value="Unassembled WGS sequence"/>
</dbReference>